<dbReference type="Proteomes" id="UP000030403">
    <property type="component" value="Unassembled WGS sequence"/>
</dbReference>
<comment type="caution">
    <text evidence="2">The sequence shown here is derived from an EMBL/GenBank/DDBJ whole genome shotgun (WGS) entry which is preliminary data.</text>
</comment>
<keyword evidence="3" id="KW-1185">Reference proteome</keyword>
<keyword evidence="1" id="KW-0472">Membrane</keyword>
<evidence type="ECO:0000313" key="3">
    <source>
        <dbReference type="Proteomes" id="UP000030403"/>
    </source>
</evidence>
<dbReference type="OrthoDB" id="2616285at2"/>
<protein>
    <submittedName>
        <fullName evidence="2">Uncharacterized protein</fullName>
    </submittedName>
</protein>
<dbReference type="EMBL" id="AVPF01000018">
    <property type="protein sequence ID" value="KGX88729.1"/>
    <property type="molecule type" value="Genomic_DNA"/>
</dbReference>
<keyword evidence="1" id="KW-0812">Transmembrane</keyword>
<evidence type="ECO:0000256" key="1">
    <source>
        <dbReference type="SAM" id="Phobius"/>
    </source>
</evidence>
<gene>
    <name evidence="2" type="ORF">N783_07420</name>
</gene>
<dbReference type="eggNOG" id="ENOG5033INH">
    <property type="taxonomic scope" value="Bacteria"/>
</dbReference>
<feature type="transmembrane region" description="Helical" evidence="1">
    <location>
        <begin position="6"/>
        <end position="24"/>
    </location>
</feature>
<reference evidence="2 3" key="1">
    <citation type="submission" date="2013-08" db="EMBL/GenBank/DDBJ databases">
        <authorList>
            <person name="Huang J."/>
            <person name="Wang G."/>
        </authorList>
    </citation>
    <scope>NUCLEOTIDE SEQUENCE [LARGE SCALE GENOMIC DNA]</scope>
    <source>
        <strain evidence="2 3">BH030004</strain>
    </source>
</reference>
<proteinExistence type="predicted"/>
<dbReference type="AlphaFoldDB" id="A0A0A5G9K6"/>
<sequence>MAKHFISGTILLLCISIFYLGFQLHGVAKVDNKAEAVEHEEDPSKPSILNMEKGLWTLEEAAAYLSLTSKELDKIIVSQRLIRMKRSSYPTYDYIPYVQINGKFYFSKTKLDKWIKQSTYEEIGG</sequence>
<dbReference type="RefSeq" id="WP_027446595.1">
    <property type="nucleotide sequence ID" value="NZ_AULJ01000037.1"/>
</dbReference>
<accession>A0A0A5G9K6</accession>
<organism evidence="2 3">
    <name type="scientific">Pontibacillus marinus BH030004 = DSM 16465</name>
    <dbReference type="NCBI Taxonomy" id="1385511"/>
    <lineage>
        <taxon>Bacteria</taxon>
        <taxon>Bacillati</taxon>
        <taxon>Bacillota</taxon>
        <taxon>Bacilli</taxon>
        <taxon>Bacillales</taxon>
        <taxon>Bacillaceae</taxon>
        <taxon>Pontibacillus</taxon>
    </lineage>
</organism>
<name>A0A0A5G9K6_9BACI</name>
<keyword evidence="1" id="KW-1133">Transmembrane helix</keyword>
<evidence type="ECO:0000313" key="2">
    <source>
        <dbReference type="EMBL" id="KGX88729.1"/>
    </source>
</evidence>